<dbReference type="Proteomes" id="UP000558488">
    <property type="component" value="Unassembled WGS sequence"/>
</dbReference>
<accession>A0A7J7W3B1</accession>
<proteinExistence type="predicted"/>
<evidence type="ECO:0000313" key="2">
    <source>
        <dbReference type="Proteomes" id="UP000558488"/>
    </source>
</evidence>
<gene>
    <name evidence="1" type="ORF">mPipKuh1_008185</name>
</gene>
<dbReference type="AlphaFoldDB" id="A0A7J7W3B1"/>
<name>A0A7J7W3B1_PIPKU</name>
<evidence type="ECO:0000313" key="1">
    <source>
        <dbReference type="EMBL" id="KAF6331882.1"/>
    </source>
</evidence>
<organism evidence="1 2">
    <name type="scientific">Pipistrellus kuhlii</name>
    <name type="common">Kuhl's pipistrelle</name>
    <dbReference type="NCBI Taxonomy" id="59472"/>
    <lineage>
        <taxon>Eukaryota</taxon>
        <taxon>Metazoa</taxon>
        <taxon>Chordata</taxon>
        <taxon>Craniata</taxon>
        <taxon>Vertebrata</taxon>
        <taxon>Euteleostomi</taxon>
        <taxon>Mammalia</taxon>
        <taxon>Eutheria</taxon>
        <taxon>Laurasiatheria</taxon>
        <taxon>Chiroptera</taxon>
        <taxon>Yangochiroptera</taxon>
        <taxon>Vespertilionidae</taxon>
        <taxon>Pipistrellus</taxon>
    </lineage>
</organism>
<comment type="caution">
    <text evidence="1">The sequence shown here is derived from an EMBL/GenBank/DDBJ whole genome shotgun (WGS) entry which is preliminary data.</text>
</comment>
<sequence>MRVSDPNFHHSLAIASRELAQVIRLEPSNINKLLNKARDETSTHMPCLSLCSEANKSTHVSKNPSPLHKLHACVYTHVYVCKLVPLCLPVPPSRAPISSISHYACFYADCIIHILLLKDTCLKIIYCIKV</sequence>
<reference evidence="1 2" key="1">
    <citation type="journal article" date="2020" name="Nature">
        <title>Six reference-quality genomes reveal evolution of bat adaptations.</title>
        <authorList>
            <person name="Jebb D."/>
            <person name="Huang Z."/>
            <person name="Pippel M."/>
            <person name="Hughes G.M."/>
            <person name="Lavrichenko K."/>
            <person name="Devanna P."/>
            <person name="Winkler S."/>
            <person name="Jermiin L.S."/>
            <person name="Skirmuntt E.C."/>
            <person name="Katzourakis A."/>
            <person name="Burkitt-Gray L."/>
            <person name="Ray D.A."/>
            <person name="Sullivan K.A.M."/>
            <person name="Roscito J.G."/>
            <person name="Kirilenko B.M."/>
            <person name="Davalos L.M."/>
            <person name="Corthals A.P."/>
            <person name="Power M.L."/>
            <person name="Jones G."/>
            <person name="Ransome R.D."/>
            <person name="Dechmann D.K.N."/>
            <person name="Locatelli A.G."/>
            <person name="Puechmaille S.J."/>
            <person name="Fedrigo O."/>
            <person name="Jarvis E.D."/>
            <person name="Hiller M."/>
            <person name="Vernes S.C."/>
            <person name="Myers E.W."/>
            <person name="Teeling E.C."/>
        </authorList>
    </citation>
    <scope>NUCLEOTIDE SEQUENCE [LARGE SCALE GENOMIC DNA]</scope>
    <source>
        <strain evidence="1">MPipKuh1</strain>
        <tissue evidence="1">Flight muscle</tissue>
    </source>
</reference>
<keyword evidence="2" id="KW-1185">Reference proteome</keyword>
<protein>
    <submittedName>
        <fullName evidence="1">Uncharacterized protein</fullName>
    </submittedName>
</protein>
<dbReference type="EMBL" id="JACAGB010000012">
    <property type="protein sequence ID" value="KAF6331882.1"/>
    <property type="molecule type" value="Genomic_DNA"/>
</dbReference>